<dbReference type="EMBL" id="BAABHW010000006">
    <property type="protein sequence ID" value="GAA5080272.1"/>
    <property type="molecule type" value="Genomic_DNA"/>
</dbReference>
<evidence type="ECO:0000259" key="1">
    <source>
        <dbReference type="Pfam" id="PF13460"/>
    </source>
</evidence>
<dbReference type="PANTHER" id="PTHR15020">
    <property type="entry name" value="FLAVIN REDUCTASE-RELATED"/>
    <property type="match status" value="1"/>
</dbReference>
<protein>
    <submittedName>
        <fullName evidence="2">SDR family oxidoreductase</fullName>
    </submittedName>
</protein>
<organism evidence="2 3">
    <name type="scientific">[Roseibacterium] beibuensis</name>
    <dbReference type="NCBI Taxonomy" id="1193142"/>
    <lineage>
        <taxon>Bacteria</taxon>
        <taxon>Pseudomonadati</taxon>
        <taxon>Pseudomonadota</taxon>
        <taxon>Alphaproteobacteria</taxon>
        <taxon>Rhodobacterales</taxon>
        <taxon>Roseobacteraceae</taxon>
        <taxon>Roseicyclus</taxon>
    </lineage>
</organism>
<evidence type="ECO:0000313" key="2">
    <source>
        <dbReference type="EMBL" id="GAA5080272.1"/>
    </source>
</evidence>
<gene>
    <name evidence="2" type="ORF">GCM10023209_33620</name>
</gene>
<dbReference type="InterPro" id="IPR016040">
    <property type="entry name" value="NAD(P)-bd_dom"/>
</dbReference>
<dbReference type="Pfam" id="PF13460">
    <property type="entry name" value="NAD_binding_10"/>
    <property type="match status" value="1"/>
</dbReference>
<feature type="domain" description="NAD(P)-binding" evidence="1">
    <location>
        <begin position="7"/>
        <end position="199"/>
    </location>
</feature>
<dbReference type="PANTHER" id="PTHR15020:SF50">
    <property type="entry name" value="UPF0659 PROTEIN YMR090W"/>
    <property type="match status" value="1"/>
</dbReference>
<dbReference type="CDD" id="cd05244">
    <property type="entry name" value="BVR-B_like_SDR_a"/>
    <property type="match status" value="1"/>
</dbReference>
<comment type="caution">
    <text evidence="2">The sequence shown here is derived from an EMBL/GenBank/DDBJ whole genome shotgun (WGS) entry which is preliminary data.</text>
</comment>
<dbReference type="RefSeq" id="WP_259553296.1">
    <property type="nucleotide sequence ID" value="NZ_BAABHW010000006.1"/>
</dbReference>
<accession>A0ABP9LQR1</accession>
<dbReference type="SUPFAM" id="SSF51735">
    <property type="entry name" value="NAD(P)-binding Rossmann-fold domains"/>
    <property type="match status" value="1"/>
</dbReference>
<dbReference type="Proteomes" id="UP001499910">
    <property type="component" value="Unassembled WGS sequence"/>
</dbReference>
<dbReference type="Gene3D" id="3.40.50.720">
    <property type="entry name" value="NAD(P)-binding Rossmann-like Domain"/>
    <property type="match status" value="1"/>
</dbReference>
<reference evidence="3" key="1">
    <citation type="journal article" date="2019" name="Int. J. Syst. Evol. Microbiol.">
        <title>The Global Catalogue of Microorganisms (GCM) 10K type strain sequencing project: providing services to taxonomists for standard genome sequencing and annotation.</title>
        <authorList>
            <consortium name="The Broad Institute Genomics Platform"/>
            <consortium name="The Broad Institute Genome Sequencing Center for Infectious Disease"/>
            <person name="Wu L."/>
            <person name="Ma J."/>
        </authorList>
    </citation>
    <scope>NUCLEOTIDE SEQUENCE [LARGE SCALE GENOMIC DNA]</scope>
    <source>
        <strain evidence="3">JCM 18015</strain>
    </source>
</reference>
<sequence>MRITVIGATRGIGRKVMEEALSRGHHVRAVARSADKIDIEDENLENLVGDATSPEDMARAVEGADAVILAIGVPHSVKALMPTTLFSDATRAILPAMEGAGVKRLLTVTGFGAGDSYAKLSWPEKATFKAILGRAYADKAVQEDLIKASTLDWTIARPGILTDNKGTGRYQVLVEPETWRQGVIARADVAHYLVGAAENGTEIHKTPAIQR</sequence>
<keyword evidence="3" id="KW-1185">Reference proteome</keyword>
<name>A0ABP9LQR1_9RHOB</name>
<dbReference type="InterPro" id="IPR036291">
    <property type="entry name" value="NAD(P)-bd_dom_sf"/>
</dbReference>
<proteinExistence type="predicted"/>
<evidence type="ECO:0000313" key="3">
    <source>
        <dbReference type="Proteomes" id="UP001499910"/>
    </source>
</evidence>